<comment type="caution">
    <text evidence="1">The sequence shown here is derived from an EMBL/GenBank/DDBJ whole genome shotgun (WGS) entry which is preliminary data.</text>
</comment>
<sequence>MRACSSKATAVVSPSLDALFRNLSPENYRFTNRRRVTIFLVTSIVRCATLAEKVLPIVCQPQAIFRIRPVNCSETISGFLIKLNLLTVCFGGHIGHVYPISRIKKCREKTKLRNYQNVPKRYNSASAEVHIPYIIHYIKT</sequence>
<proteinExistence type="predicted"/>
<evidence type="ECO:0000313" key="2">
    <source>
        <dbReference type="Proteomes" id="UP001374584"/>
    </source>
</evidence>
<gene>
    <name evidence="1" type="ORF">VNO80_08790</name>
</gene>
<keyword evidence="2" id="KW-1185">Reference proteome</keyword>
<dbReference type="EMBL" id="JAYMYR010000004">
    <property type="protein sequence ID" value="KAK7366793.1"/>
    <property type="molecule type" value="Genomic_DNA"/>
</dbReference>
<dbReference type="Proteomes" id="UP001374584">
    <property type="component" value="Unassembled WGS sequence"/>
</dbReference>
<reference evidence="1 2" key="1">
    <citation type="submission" date="2024-01" db="EMBL/GenBank/DDBJ databases">
        <title>The genomes of 5 underutilized Papilionoideae crops provide insights into root nodulation and disease resistanc.</title>
        <authorList>
            <person name="Jiang F."/>
        </authorList>
    </citation>
    <scope>NUCLEOTIDE SEQUENCE [LARGE SCALE GENOMIC DNA]</scope>
    <source>
        <strain evidence="1">JINMINGXINNONG_FW02</strain>
        <tissue evidence="1">Leaves</tissue>
    </source>
</reference>
<accession>A0AAN9NA96</accession>
<name>A0AAN9NA96_PHACN</name>
<protein>
    <submittedName>
        <fullName evidence="1">Uncharacterized protein</fullName>
    </submittedName>
</protein>
<evidence type="ECO:0000313" key="1">
    <source>
        <dbReference type="EMBL" id="KAK7366793.1"/>
    </source>
</evidence>
<organism evidence="1 2">
    <name type="scientific">Phaseolus coccineus</name>
    <name type="common">Scarlet runner bean</name>
    <name type="synonym">Phaseolus multiflorus</name>
    <dbReference type="NCBI Taxonomy" id="3886"/>
    <lineage>
        <taxon>Eukaryota</taxon>
        <taxon>Viridiplantae</taxon>
        <taxon>Streptophyta</taxon>
        <taxon>Embryophyta</taxon>
        <taxon>Tracheophyta</taxon>
        <taxon>Spermatophyta</taxon>
        <taxon>Magnoliopsida</taxon>
        <taxon>eudicotyledons</taxon>
        <taxon>Gunneridae</taxon>
        <taxon>Pentapetalae</taxon>
        <taxon>rosids</taxon>
        <taxon>fabids</taxon>
        <taxon>Fabales</taxon>
        <taxon>Fabaceae</taxon>
        <taxon>Papilionoideae</taxon>
        <taxon>50 kb inversion clade</taxon>
        <taxon>NPAAA clade</taxon>
        <taxon>indigoferoid/millettioid clade</taxon>
        <taxon>Phaseoleae</taxon>
        <taxon>Phaseolus</taxon>
    </lineage>
</organism>
<dbReference type="AlphaFoldDB" id="A0AAN9NA96"/>